<dbReference type="PANTHER" id="PTHR21419:SF30">
    <property type="entry name" value="IG-LIKE DOMAIN-CONTAINING PROTEIN"/>
    <property type="match status" value="1"/>
</dbReference>
<evidence type="ECO:0000256" key="2">
    <source>
        <dbReference type="ARBA" id="ARBA00022692"/>
    </source>
</evidence>
<name>A0A2Z4FNK9_9DELT</name>
<dbReference type="RefSeq" id="WP_111335610.1">
    <property type="nucleotide sequence ID" value="NZ_CP030032.1"/>
</dbReference>
<keyword evidence="4" id="KW-0472">Membrane</keyword>
<evidence type="ECO:0000313" key="6">
    <source>
        <dbReference type="EMBL" id="AWV90278.1"/>
    </source>
</evidence>
<dbReference type="KEGG" id="bsed:DN745_13430"/>
<dbReference type="PANTHER" id="PTHR21419">
    <property type="match status" value="1"/>
</dbReference>
<keyword evidence="3" id="KW-1133">Transmembrane helix</keyword>
<dbReference type="Proteomes" id="UP000249799">
    <property type="component" value="Chromosome"/>
</dbReference>
<gene>
    <name evidence="6" type="ORF">DN745_13430</name>
</gene>
<dbReference type="EMBL" id="CP030032">
    <property type="protein sequence ID" value="AWV90278.1"/>
    <property type="molecule type" value="Genomic_DNA"/>
</dbReference>
<evidence type="ECO:0000256" key="3">
    <source>
        <dbReference type="ARBA" id="ARBA00022989"/>
    </source>
</evidence>
<dbReference type="InterPro" id="IPR028994">
    <property type="entry name" value="Integrin_alpha_N"/>
</dbReference>
<feature type="compositionally biased region" description="Basic and acidic residues" evidence="5">
    <location>
        <begin position="51"/>
        <end position="73"/>
    </location>
</feature>
<keyword evidence="2" id="KW-0812">Transmembrane</keyword>
<dbReference type="Gene3D" id="2.60.40.10">
    <property type="entry name" value="Immunoglobulins"/>
    <property type="match status" value="1"/>
</dbReference>
<keyword evidence="7" id="KW-1185">Reference proteome</keyword>
<protein>
    <submittedName>
        <fullName evidence="6">Uncharacterized protein</fullName>
    </submittedName>
</protein>
<evidence type="ECO:0000256" key="5">
    <source>
        <dbReference type="SAM" id="MobiDB-lite"/>
    </source>
</evidence>
<dbReference type="OrthoDB" id="5380843at2"/>
<evidence type="ECO:0000313" key="7">
    <source>
        <dbReference type="Proteomes" id="UP000249799"/>
    </source>
</evidence>
<evidence type="ECO:0000256" key="1">
    <source>
        <dbReference type="ARBA" id="ARBA00004167"/>
    </source>
</evidence>
<evidence type="ECO:0000256" key="4">
    <source>
        <dbReference type="ARBA" id="ARBA00023136"/>
    </source>
</evidence>
<feature type="region of interest" description="Disordered" evidence="5">
    <location>
        <begin position="39"/>
        <end position="73"/>
    </location>
</feature>
<dbReference type="InterPro" id="IPR045232">
    <property type="entry name" value="FAM234"/>
</dbReference>
<comment type="subcellular location">
    <subcellularLocation>
        <location evidence="1">Membrane</location>
        <topology evidence="1">Single-pass membrane protein</topology>
    </subcellularLocation>
</comment>
<dbReference type="Gene3D" id="2.130.10.130">
    <property type="entry name" value="Integrin alpha, N-terminal"/>
    <property type="match status" value="1"/>
</dbReference>
<dbReference type="InterPro" id="IPR013783">
    <property type="entry name" value="Ig-like_fold"/>
</dbReference>
<dbReference type="SUPFAM" id="SSF69318">
    <property type="entry name" value="Integrin alpha N-terminal domain"/>
    <property type="match status" value="1"/>
</dbReference>
<proteinExistence type="predicted"/>
<dbReference type="AlphaFoldDB" id="A0A2Z4FNK9"/>
<organism evidence="6 7">
    <name type="scientific">Bradymonas sediminis</name>
    <dbReference type="NCBI Taxonomy" id="1548548"/>
    <lineage>
        <taxon>Bacteria</taxon>
        <taxon>Deltaproteobacteria</taxon>
        <taxon>Bradymonadales</taxon>
        <taxon>Bradymonadaceae</taxon>
        <taxon>Bradymonas</taxon>
    </lineage>
</organism>
<dbReference type="GO" id="GO:0016020">
    <property type="term" value="C:membrane"/>
    <property type="evidence" value="ECO:0007669"/>
    <property type="project" value="UniProtKB-SubCell"/>
</dbReference>
<sequence>MPHSFHPTPRALLKKPIFAGLLLILLSGCGDCGDGTLQGGPTQTQDTGWDVGERKDVSGPEDAGKDATGDATRDAEESDAAVCDPANQCASECCESAELCLRDACVLPGQTCEHNLECANGEICEPSIGRCIPDPGVVCEYRPDTDIFEPSVTLAWNEPSAEELAAFPGSPSNQVMMTPAVIDLNEDGIPEIIFSTFSGGSYNGRGVLRAIDGKTYAPLFNFTEPDKLVSAAASLAVGDIDGDGRVEIVAAAWSADGGQREIIAFDDYTTGWEVMWRTTNNLTVGSGGVALADLDADGQVEVYGSNWVVDARTGALLCRPSDIGASSVNAIAADLDGDGKMEVITQGGAFKFDRASGVCSTYWQFDAASGEVAVGDFGTFTDGQRNFDALDGVPEVVSVSVAASDQVRLHNGQTGGTIWKATMPTTGHPVYSDAQCSNKAGAGAPTVADFNGDSFPQVATAGACYYTVFERDGTLRWKTPVRDFSSRVTGSSVFDFQGDGKAEVVYADECFVRVYDGTGNGDGTTEILFERPHTSGTLRELPVIADVNNNYHANIVAISNDYSTGLSNACSNDWPAFGPPSNAEHGILVFQDVQDRWVATRPVWNQHAYHVTNVCDGRPGSVCPGRPNTVGAIPIGELDNWTQPGLNNYRQNVQGEGLFNAPDLAVTNLATDCDASEGVTFHVTISNLGTRGVPEGTEVALYVTVEGSPEQYLTTLTTTVRLLPGGAETLVYVWENAPDPSGNTITVRAIADADEDGNGQHNECHEDNNELQNQATCACQENTDCNPGEFCASTGECLPMDG</sequence>
<accession>A0A2Z4FNK9</accession>
<reference evidence="6 7" key="1">
    <citation type="submission" date="2018-06" db="EMBL/GenBank/DDBJ databases">
        <title>Lujinxingia sediminis gen. nov. sp. nov., a new facultative anaerobic member of the class Deltaproteobacteria, and proposal of Lujinxingaceae fam. nov.</title>
        <authorList>
            <person name="Guo L.-Y."/>
            <person name="Li C.-M."/>
            <person name="Wang S."/>
            <person name="Du Z.-J."/>
        </authorList>
    </citation>
    <scope>NUCLEOTIDE SEQUENCE [LARGE SCALE GENOMIC DNA]</scope>
    <source>
        <strain evidence="6 7">FA350</strain>
    </source>
</reference>